<dbReference type="SUPFAM" id="SSF141371">
    <property type="entry name" value="PilZ domain-like"/>
    <property type="match status" value="1"/>
</dbReference>
<dbReference type="InterPro" id="IPR002204">
    <property type="entry name" value="3-OH-isobutyrate_DH-rel_CS"/>
</dbReference>
<dbReference type="Gene3D" id="3.40.50.720">
    <property type="entry name" value="NAD(P)-binding Rossmann-like Domain"/>
    <property type="match status" value="1"/>
</dbReference>
<dbReference type="OrthoDB" id="9786703at2"/>
<dbReference type="SUPFAM" id="SSF48179">
    <property type="entry name" value="6-phosphogluconate dehydrogenase C-terminal domain-like"/>
    <property type="match status" value="1"/>
</dbReference>
<evidence type="ECO:0000256" key="1">
    <source>
        <dbReference type="ARBA" id="ARBA00009080"/>
    </source>
</evidence>
<organism evidence="5 6">
    <name type="scientific">Paenibacillus mucilaginosus K02</name>
    <dbReference type="NCBI Taxonomy" id="997761"/>
    <lineage>
        <taxon>Bacteria</taxon>
        <taxon>Bacillati</taxon>
        <taxon>Bacillota</taxon>
        <taxon>Bacilli</taxon>
        <taxon>Bacillales</taxon>
        <taxon>Paenibacillaceae</taxon>
        <taxon>Paenibacillus</taxon>
    </lineage>
</organism>
<dbReference type="PATRIC" id="fig|997761.3.peg.598"/>
<dbReference type="GO" id="GO:0051287">
    <property type="term" value="F:NAD binding"/>
    <property type="evidence" value="ECO:0007669"/>
    <property type="project" value="InterPro"/>
</dbReference>
<evidence type="ECO:0000313" key="5">
    <source>
        <dbReference type="EMBL" id="AFH59702.1"/>
    </source>
</evidence>
<feature type="domain" description="PilZ" evidence="3">
    <location>
        <begin position="308"/>
        <end position="414"/>
    </location>
</feature>
<dbReference type="InterPro" id="IPR029154">
    <property type="entry name" value="HIBADH-like_NADP-bd"/>
</dbReference>
<dbReference type="EMBL" id="CP003422">
    <property type="protein sequence ID" value="AFH59702.1"/>
    <property type="molecule type" value="Genomic_DNA"/>
</dbReference>
<dbReference type="Gene3D" id="2.40.10.220">
    <property type="entry name" value="predicted glycosyltransferase like domains"/>
    <property type="match status" value="1"/>
</dbReference>
<dbReference type="Pfam" id="PF14833">
    <property type="entry name" value="NAD_binding_11"/>
    <property type="match status" value="1"/>
</dbReference>
<dbReference type="PROSITE" id="PS00895">
    <property type="entry name" value="3_HYDROXYISOBUT_DH"/>
    <property type="match status" value="1"/>
</dbReference>
<dbReference type="PANTHER" id="PTHR43060">
    <property type="entry name" value="3-HYDROXYISOBUTYRATE DEHYDROGENASE-LIKE 1, MITOCHONDRIAL-RELATED"/>
    <property type="match status" value="1"/>
</dbReference>
<dbReference type="InterPro" id="IPR036291">
    <property type="entry name" value="NAD(P)-bd_dom_sf"/>
</dbReference>
<dbReference type="Pfam" id="PF03446">
    <property type="entry name" value="NAD_binding_2"/>
    <property type="match status" value="1"/>
</dbReference>
<evidence type="ECO:0000313" key="6">
    <source>
        <dbReference type="Proteomes" id="UP000007392"/>
    </source>
</evidence>
<dbReference type="InterPro" id="IPR008927">
    <property type="entry name" value="6-PGluconate_DH-like_C_sf"/>
</dbReference>
<dbReference type="PANTHER" id="PTHR43060:SF15">
    <property type="entry name" value="3-HYDROXYISOBUTYRATE DEHYDROGENASE-LIKE 1, MITOCHONDRIAL-RELATED"/>
    <property type="match status" value="1"/>
</dbReference>
<accession>I0BBF5</accession>
<dbReference type="KEGG" id="pmw:B2K_02995"/>
<evidence type="ECO:0000259" key="2">
    <source>
        <dbReference type="Pfam" id="PF03446"/>
    </source>
</evidence>
<dbReference type="Pfam" id="PF07238">
    <property type="entry name" value="PilZ"/>
    <property type="match status" value="1"/>
</dbReference>
<gene>
    <name evidence="5" type="ORF">B2K_02995</name>
</gene>
<dbReference type="RefSeq" id="WP_014649311.1">
    <property type="nucleotide sequence ID" value="NC_017672.3"/>
</dbReference>
<dbReference type="InterPro" id="IPR009875">
    <property type="entry name" value="PilZ_domain"/>
</dbReference>
<feature type="domain" description="3-hydroxyisobutyrate dehydrogenase-like NAD-binding" evidence="4">
    <location>
        <begin position="165"/>
        <end position="284"/>
    </location>
</feature>
<evidence type="ECO:0000259" key="3">
    <source>
        <dbReference type="Pfam" id="PF07238"/>
    </source>
</evidence>
<dbReference type="GO" id="GO:0035438">
    <property type="term" value="F:cyclic-di-GMP binding"/>
    <property type="evidence" value="ECO:0007669"/>
    <property type="project" value="InterPro"/>
</dbReference>
<sequence length="425" mass="45501">MKTIGFIGLGTMGNPMAVNLLKKGFEVVAYNRTPSKADNLLELGARSVSTPAQAAKDADVVITMLSTDDVVLEHILGAEGIITALRPGQTVIDCSTVSPETSRRIHGELAAHAVDFLDAPVTGSKPGAENGTLVFMIGGEEEALETHRDVFEALGTRIVYMGPSGSGSHAKLAHNTMVGINALGLMEGLSLVTKAGLDPERFLSIVLAGSANSKQAELKGQKVVNRDFSNQFSLGLMLKDLLLAGDVANGFQLPSPMLRAATGIFQMGRAKGLSEEDLSSVIQCYEDWMGLQVGVRTEPPAAKPTAEERRRSTRVQLHIKLHLSVYQWQQEGSFSGQLIDGTLVDLSESGLLITSASPLAQDMFVVIHFPQEADLPPLTGRIIRIHAEGDHYQYGCMLSGLPPYVRLKLEAYVRSKSEASAPAKG</sequence>
<dbReference type="Proteomes" id="UP000007392">
    <property type="component" value="Chromosome"/>
</dbReference>
<evidence type="ECO:0000259" key="4">
    <source>
        <dbReference type="Pfam" id="PF14833"/>
    </source>
</evidence>
<reference evidence="5 6" key="1">
    <citation type="submission" date="2013-06" db="EMBL/GenBank/DDBJ databases">
        <title>Complete genome sequence of Paenibacillus mucilaginosus K02.</title>
        <authorList>
            <person name="Xiao B."/>
            <person name="Sun L."/>
            <person name="Xiao L."/>
            <person name="Lian B."/>
        </authorList>
    </citation>
    <scope>NUCLEOTIDE SEQUENCE [LARGE SCALE GENOMIC DNA]</scope>
    <source>
        <strain evidence="5 6">K02</strain>
    </source>
</reference>
<dbReference type="Gene3D" id="1.10.1040.10">
    <property type="entry name" value="N-(1-d-carboxylethyl)-l-norvaline Dehydrogenase, domain 2"/>
    <property type="match status" value="1"/>
</dbReference>
<dbReference type="GO" id="GO:0016491">
    <property type="term" value="F:oxidoreductase activity"/>
    <property type="evidence" value="ECO:0007669"/>
    <property type="project" value="InterPro"/>
</dbReference>
<dbReference type="GO" id="GO:0050661">
    <property type="term" value="F:NADP binding"/>
    <property type="evidence" value="ECO:0007669"/>
    <property type="project" value="InterPro"/>
</dbReference>
<comment type="similarity">
    <text evidence="1">Belongs to the HIBADH-related family.</text>
</comment>
<dbReference type="GO" id="GO:0016054">
    <property type="term" value="P:organic acid catabolic process"/>
    <property type="evidence" value="ECO:0007669"/>
    <property type="project" value="UniProtKB-ARBA"/>
</dbReference>
<dbReference type="InterPro" id="IPR013328">
    <property type="entry name" value="6PGD_dom2"/>
</dbReference>
<protein>
    <submittedName>
        <fullName evidence="5">Tartronate semialdehyde reductase</fullName>
    </submittedName>
</protein>
<proteinExistence type="inferred from homology"/>
<feature type="domain" description="6-phosphogluconate dehydrogenase NADP-binding" evidence="2">
    <location>
        <begin position="3"/>
        <end position="162"/>
    </location>
</feature>
<dbReference type="SUPFAM" id="SSF51735">
    <property type="entry name" value="NAD(P)-binding Rossmann-fold domains"/>
    <property type="match status" value="1"/>
</dbReference>
<dbReference type="InterPro" id="IPR006115">
    <property type="entry name" value="6PGDH_NADP-bd"/>
</dbReference>
<dbReference type="HOGENOM" id="CLU_035117_1_1_9"/>
<dbReference type="AlphaFoldDB" id="I0BBF5"/>
<name>I0BBF5_9BACL</name>